<gene>
    <name evidence="7" type="primary">Hsp27</name>
</gene>
<dbReference type="Pfam" id="PF00011">
    <property type="entry name" value="HSP20"/>
    <property type="match status" value="1"/>
</dbReference>
<dbReference type="AlphaFoldDB" id="A0A6P4IHC8"/>
<evidence type="ECO:0000256" key="2">
    <source>
        <dbReference type="PROSITE-ProRule" id="PRU00285"/>
    </source>
</evidence>
<dbReference type="PROSITE" id="PS01031">
    <property type="entry name" value="SHSP"/>
    <property type="match status" value="1"/>
</dbReference>
<dbReference type="PANTHER" id="PTHR45640">
    <property type="entry name" value="HEAT SHOCK PROTEIN HSP-12.2-RELATED"/>
    <property type="match status" value="1"/>
</dbReference>
<feature type="compositionally biased region" description="Low complexity" evidence="4">
    <location>
        <begin position="202"/>
        <end position="213"/>
    </location>
</feature>
<feature type="compositionally biased region" description="Basic and acidic residues" evidence="4">
    <location>
        <begin position="214"/>
        <end position="232"/>
    </location>
</feature>
<feature type="region of interest" description="Disordered" evidence="4">
    <location>
        <begin position="169"/>
        <end position="232"/>
    </location>
</feature>
<organism evidence="6 7">
    <name type="scientific">Drosophila kikkawai</name>
    <name type="common">Fruit fly</name>
    <dbReference type="NCBI Taxonomy" id="30033"/>
    <lineage>
        <taxon>Eukaryota</taxon>
        <taxon>Metazoa</taxon>
        <taxon>Ecdysozoa</taxon>
        <taxon>Arthropoda</taxon>
        <taxon>Hexapoda</taxon>
        <taxon>Insecta</taxon>
        <taxon>Pterygota</taxon>
        <taxon>Neoptera</taxon>
        <taxon>Endopterygota</taxon>
        <taxon>Diptera</taxon>
        <taxon>Brachycera</taxon>
        <taxon>Muscomorpha</taxon>
        <taxon>Ephydroidea</taxon>
        <taxon>Drosophilidae</taxon>
        <taxon>Drosophila</taxon>
        <taxon>Sophophora</taxon>
    </lineage>
</organism>
<evidence type="ECO:0000259" key="5">
    <source>
        <dbReference type="PROSITE" id="PS01031"/>
    </source>
</evidence>
<reference evidence="7" key="1">
    <citation type="submission" date="2025-08" db="UniProtKB">
        <authorList>
            <consortium name="RefSeq"/>
        </authorList>
    </citation>
    <scope>IDENTIFICATION</scope>
    <source>
        <strain evidence="7">14028-0561.14</strain>
        <tissue evidence="7">Whole fly</tissue>
    </source>
</reference>
<dbReference type="SUPFAM" id="SSF49764">
    <property type="entry name" value="HSP20-like chaperones"/>
    <property type="match status" value="1"/>
</dbReference>
<evidence type="ECO:0000313" key="7">
    <source>
        <dbReference type="RefSeq" id="XP_017028362.1"/>
    </source>
</evidence>
<dbReference type="GO" id="GO:0042026">
    <property type="term" value="P:protein refolding"/>
    <property type="evidence" value="ECO:0007669"/>
    <property type="project" value="TreeGrafter"/>
</dbReference>
<protein>
    <submittedName>
        <fullName evidence="7">Heat shock protein 27</fullName>
    </submittedName>
</protein>
<dbReference type="Proteomes" id="UP001652661">
    <property type="component" value="Chromosome 3L"/>
</dbReference>
<keyword evidence="1 7" id="KW-0346">Stress response</keyword>
<accession>A0A6P4IHC8</accession>
<dbReference type="GO" id="GO:0005634">
    <property type="term" value="C:nucleus"/>
    <property type="evidence" value="ECO:0007669"/>
    <property type="project" value="TreeGrafter"/>
</dbReference>
<sequence>MSILPLLNLAARELEHEYRNDWEHLLEDDFGFGVHAHDLFHRPRLQHQLHGSLGRRRFLPYEKILHGHGHHGLGHHHQLVPRRQLSQSGGPNTLLPAVGKDGFQVCMDVSQFKPNELSVKVVDKTVVVEGRHEEREDGHGLIQRHFVRKYTLPKDFDPNDVVSTVSSDGVLTLKAPPPPSKEQSQPERIVQIQQTGPAHLSVKAPEAAAPADGKAVDGKTENGAGEKMETGK</sequence>
<dbReference type="OrthoDB" id="1431247at2759"/>
<dbReference type="Gene3D" id="2.60.40.790">
    <property type="match status" value="1"/>
</dbReference>
<dbReference type="GO" id="GO:0005737">
    <property type="term" value="C:cytoplasm"/>
    <property type="evidence" value="ECO:0007669"/>
    <property type="project" value="TreeGrafter"/>
</dbReference>
<evidence type="ECO:0000313" key="6">
    <source>
        <dbReference type="Proteomes" id="UP001652661"/>
    </source>
</evidence>
<dbReference type="CDD" id="cd06526">
    <property type="entry name" value="metazoan_ACD"/>
    <property type="match status" value="1"/>
</dbReference>
<evidence type="ECO:0000256" key="4">
    <source>
        <dbReference type="SAM" id="MobiDB-lite"/>
    </source>
</evidence>
<evidence type="ECO:0000256" key="3">
    <source>
        <dbReference type="RuleBase" id="RU003616"/>
    </source>
</evidence>
<keyword evidence="6" id="KW-1185">Reference proteome</keyword>
<dbReference type="FunFam" id="2.60.40.790:FF:000042">
    <property type="entry name" value="heat shock protein 27"/>
    <property type="match status" value="1"/>
</dbReference>
<dbReference type="InterPro" id="IPR002068">
    <property type="entry name" value="A-crystallin/Hsp20_dom"/>
</dbReference>
<evidence type="ECO:0000256" key="1">
    <source>
        <dbReference type="ARBA" id="ARBA00023016"/>
    </source>
</evidence>
<name>A0A6P4IHC8_DROKI</name>
<dbReference type="InterPro" id="IPR008978">
    <property type="entry name" value="HSP20-like_chaperone"/>
</dbReference>
<dbReference type="GO" id="GO:0009408">
    <property type="term" value="P:response to heat"/>
    <property type="evidence" value="ECO:0007669"/>
    <property type="project" value="UniProtKB-ARBA"/>
</dbReference>
<proteinExistence type="inferred from homology"/>
<dbReference type="PRINTS" id="PR00299">
    <property type="entry name" value="ACRYSTALLIN"/>
</dbReference>
<dbReference type="RefSeq" id="XP_017028362.1">
    <property type="nucleotide sequence ID" value="XM_017172873.3"/>
</dbReference>
<feature type="domain" description="SHSP" evidence="5">
    <location>
        <begin position="84"/>
        <end position="195"/>
    </location>
</feature>
<dbReference type="InterPro" id="IPR001436">
    <property type="entry name" value="Alpha-crystallin/sHSP_animal"/>
</dbReference>
<dbReference type="PANTHER" id="PTHR45640:SF13">
    <property type="entry name" value="HEAT SHOCK PROTEIN 22-RELATED"/>
    <property type="match status" value="1"/>
</dbReference>
<dbReference type="GO" id="GO:0051082">
    <property type="term" value="F:unfolded protein binding"/>
    <property type="evidence" value="ECO:0007669"/>
    <property type="project" value="UniProtKB-ARBA"/>
</dbReference>
<comment type="similarity">
    <text evidence="2 3">Belongs to the small heat shock protein (HSP20) family.</text>
</comment>